<keyword evidence="2" id="KW-1185">Reference proteome</keyword>
<accession>A0ABW5B955</accession>
<dbReference type="EMBL" id="JBHUIV010000010">
    <property type="protein sequence ID" value="MFD2201170.1"/>
    <property type="molecule type" value="Genomic_DNA"/>
</dbReference>
<organism evidence="1 2">
    <name type="scientific">Shivajiella indica</name>
    <dbReference type="NCBI Taxonomy" id="872115"/>
    <lineage>
        <taxon>Bacteria</taxon>
        <taxon>Pseudomonadati</taxon>
        <taxon>Bacteroidota</taxon>
        <taxon>Cytophagia</taxon>
        <taxon>Cytophagales</taxon>
        <taxon>Cyclobacteriaceae</taxon>
        <taxon>Shivajiella</taxon>
    </lineage>
</organism>
<proteinExistence type="predicted"/>
<gene>
    <name evidence="1" type="ORF">ACFSKV_06305</name>
</gene>
<evidence type="ECO:0000313" key="2">
    <source>
        <dbReference type="Proteomes" id="UP001597414"/>
    </source>
</evidence>
<evidence type="ECO:0008006" key="3">
    <source>
        <dbReference type="Google" id="ProtNLM"/>
    </source>
</evidence>
<dbReference type="Gene3D" id="2.160.20.10">
    <property type="entry name" value="Single-stranded right-handed beta-helix, Pectin lyase-like"/>
    <property type="match status" value="1"/>
</dbReference>
<dbReference type="InterPro" id="IPR012334">
    <property type="entry name" value="Pectin_lyas_fold"/>
</dbReference>
<dbReference type="InterPro" id="IPR011050">
    <property type="entry name" value="Pectin_lyase_fold/virulence"/>
</dbReference>
<dbReference type="Proteomes" id="UP001597414">
    <property type="component" value="Unassembled WGS sequence"/>
</dbReference>
<reference evidence="2" key="1">
    <citation type="journal article" date="2019" name="Int. J. Syst. Evol. Microbiol.">
        <title>The Global Catalogue of Microorganisms (GCM) 10K type strain sequencing project: providing services to taxonomists for standard genome sequencing and annotation.</title>
        <authorList>
            <consortium name="The Broad Institute Genomics Platform"/>
            <consortium name="The Broad Institute Genome Sequencing Center for Infectious Disease"/>
            <person name="Wu L."/>
            <person name="Ma J."/>
        </authorList>
    </citation>
    <scope>NUCLEOTIDE SEQUENCE [LARGE SCALE GENOMIC DNA]</scope>
    <source>
        <strain evidence="2">KCTC 19812</strain>
    </source>
</reference>
<dbReference type="RefSeq" id="WP_380801075.1">
    <property type="nucleotide sequence ID" value="NZ_JBHUIV010000010.1"/>
</dbReference>
<dbReference type="SMART" id="SM00710">
    <property type="entry name" value="PbH1"/>
    <property type="match status" value="5"/>
</dbReference>
<name>A0ABW5B955_9BACT</name>
<sequence>MKRPEKTSFKRINQFLRIIGILILTFCLHALVFAQRTYTVNSIEDFEDVDLSDKKCADKNGNCTLRAAIQNANASKLKDIIQFDVKDGTTKRIVLQESLPAVIYPIEIYGTKNEEKIDPVNGIILDGNEIEIFYEKDRYSAEKRAGLYLSDQSSGSTINGLIFQSFEFRALYLDSENNTIQNNIFGSVQGNFHEGNRLGLYVFGGNNLIGGLVEGESNYFSGNLTALVIQTNDNNKIIGNEIGYYSIDNCIGKNSTGIEVHALATNTLISGNIISGNTVGLSLNGSGNSVYNNFIGTDKTGEKIVGNHTGILVGFSCNNSSIGKPELGNLISGNEVGIIIDRMRGSVATAEQIRDRLLNIEIQSNKIGTDVTGTHSLGNQYGVVVKNTGGVIIGGMKPTEANLISGNQEAGILLQDCFETLILGNKIGVNSFGKGVLTNTIGIFLDDIKKHGESENILIKGNQIKSGRVNGIYIGEGWKDVTIQANSVTGSGDTSSSHLTGAGVGFKKFHPYFCFGGEDSVLRNVILFHKYGLLTNENHLSSIYIDKLNDVQKNELDYGVIPLFFLLNESSTHQFPSYEKLHWEELISFFLVRDFFMEGELEFYQNYLARIPD</sequence>
<evidence type="ECO:0000313" key="1">
    <source>
        <dbReference type="EMBL" id="MFD2201170.1"/>
    </source>
</evidence>
<protein>
    <recommendedName>
        <fullName evidence="3">Right-handed parallel beta-helix repeat-containing protein</fullName>
    </recommendedName>
</protein>
<dbReference type="SUPFAM" id="SSF51126">
    <property type="entry name" value="Pectin lyase-like"/>
    <property type="match status" value="2"/>
</dbReference>
<comment type="caution">
    <text evidence="1">The sequence shown here is derived from an EMBL/GenBank/DDBJ whole genome shotgun (WGS) entry which is preliminary data.</text>
</comment>
<dbReference type="InterPro" id="IPR006626">
    <property type="entry name" value="PbH1"/>
</dbReference>